<dbReference type="Pfam" id="PF00275">
    <property type="entry name" value="EPSP_synthase"/>
    <property type="match status" value="1"/>
</dbReference>
<dbReference type="InterPro" id="IPR013792">
    <property type="entry name" value="RNA3'P_cycl/enolpyr_Trfase_a/b"/>
</dbReference>
<evidence type="ECO:0000259" key="2">
    <source>
        <dbReference type="Pfam" id="PF00275"/>
    </source>
</evidence>
<sequence>DSKLKLRGVKSVVGRDVAFLEVLKMAGLRVQAPTKSFVVEGKQNPRAAKLNLSRVPELLPIIAVLACKAKGKTLLWNAGEARTMKSDRVSATSRELRRMGAKVLERHDGLLIQGATKLKGCEVDGHEDYAIVAALVVAGLLAEGEIKIKNGAAALRTSCSRFISTFQKLGADIKYAV</sequence>
<reference evidence="3" key="1">
    <citation type="journal article" date="2014" name="Front. Microbiol.">
        <title>High frequency of phylogenetically diverse reductive dehalogenase-homologous genes in deep subseafloor sedimentary metagenomes.</title>
        <authorList>
            <person name="Kawai M."/>
            <person name="Futagami T."/>
            <person name="Toyoda A."/>
            <person name="Takaki Y."/>
            <person name="Nishi S."/>
            <person name="Hori S."/>
            <person name="Arai W."/>
            <person name="Tsubouchi T."/>
            <person name="Morono Y."/>
            <person name="Uchiyama I."/>
            <person name="Ito T."/>
            <person name="Fujiyama A."/>
            <person name="Inagaki F."/>
            <person name="Takami H."/>
        </authorList>
    </citation>
    <scope>NUCLEOTIDE SEQUENCE</scope>
    <source>
        <strain evidence="3">Expedition CK06-06</strain>
    </source>
</reference>
<dbReference type="SUPFAM" id="SSF55205">
    <property type="entry name" value="EPT/RTPC-like"/>
    <property type="match status" value="1"/>
</dbReference>
<keyword evidence="1" id="KW-0808">Transferase</keyword>
<dbReference type="GO" id="GO:0009423">
    <property type="term" value="P:chorismate biosynthetic process"/>
    <property type="evidence" value="ECO:0007669"/>
    <property type="project" value="TreeGrafter"/>
</dbReference>
<gene>
    <name evidence="3" type="ORF">S03H2_24321</name>
</gene>
<dbReference type="AlphaFoldDB" id="X1FXQ9"/>
<feature type="domain" description="Enolpyruvate transferase" evidence="2">
    <location>
        <begin position="6"/>
        <end position="156"/>
    </location>
</feature>
<feature type="non-terminal residue" evidence="3">
    <location>
        <position position="1"/>
    </location>
</feature>
<dbReference type="Gene3D" id="3.65.10.10">
    <property type="entry name" value="Enolpyruvate transferase domain"/>
    <property type="match status" value="1"/>
</dbReference>
<evidence type="ECO:0000313" key="3">
    <source>
        <dbReference type="EMBL" id="GAH37345.1"/>
    </source>
</evidence>
<dbReference type="PANTHER" id="PTHR21090">
    <property type="entry name" value="AROM/DEHYDROQUINATE SYNTHASE"/>
    <property type="match status" value="1"/>
</dbReference>
<proteinExistence type="predicted"/>
<dbReference type="InterPro" id="IPR036968">
    <property type="entry name" value="Enolpyruvate_Tfrase_sf"/>
</dbReference>
<name>X1FXQ9_9ZZZZ</name>
<dbReference type="InterPro" id="IPR001986">
    <property type="entry name" value="Enolpyruvate_Tfrase_dom"/>
</dbReference>
<protein>
    <recommendedName>
        <fullName evidence="2">Enolpyruvate transferase domain-containing protein</fullName>
    </recommendedName>
</protein>
<dbReference type="EMBL" id="BARU01013482">
    <property type="protein sequence ID" value="GAH37345.1"/>
    <property type="molecule type" value="Genomic_DNA"/>
</dbReference>
<comment type="caution">
    <text evidence="3">The sequence shown here is derived from an EMBL/GenBank/DDBJ whole genome shotgun (WGS) entry which is preliminary data.</text>
</comment>
<dbReference type="PANTHER" id="PTHR21090:SF5">
    <property type="entry name" value="PENTAFUNCTIONAL AROM POLYPEPTIDE"/>
    <property type="match status" value="1"/>
</dbReference>
<dbReference type="GO" id="GO:0003866">
    <property type="term" value="F:3-phosphoshikimate 1-carboxyvinyltransferase activity"/>
    <property type="evidence" value="ECO:0007669"/>
    <property type="project" value="TreeGrafter"/>
</dbReference>
<accession>X1FXQ9</accession>
<evidence type="ECO:0000256" key="1">
    <source>
        <dbReference type="ARBA" id="ARBA00022679"/>
    </source>
</evidence>
<organism evidence="3">
    <name type="scientific">marine sediment metagenome</name>
    <dbReference type="NCBI Taxonomy" id="412755"/>
    <lineage>
        <taxon>unclassified sequences</taxon>
        <taxon>metagenomes</taxon>
        <taxon>ecological metagenomes</taxon>
    </lineage>
</organism>